<dbReference type="Pfam" id="PF04932">
    <property type="entry name" value="Wzy_C"/>
    <property type="match status" value="1"/>
</dbReference>
<feature type="transmembrane region" description="Helical" evidence="5">
    <location>
        <begin position="134"/>
        <end position="156"/>
    </location>
</feature>
<feature type="transmembrane region" description="Helical" evidence="5">
    <location>
        <begin position="416"/>
        <end position="437"/>
    </location>
</feature>
<feature type="transmembrane region" description="Helical" evidence="5">
    <location>
        <begin position="168"/>
        <end position="191"/>
    </location>
</feature>
<protein>
    <submittedName>
        <fullName evidence="7">Putative O-glycosylation ligase, exosortase A-associated</fullName>
    </submittedName>
</protein>
<dbReference type="PANTHER" id="PTHR37422">
    <property type="entry name" value="TEICHURONIC ACID BIOSYNTHESIS PROTEIN TUAE"/>
    <property type="match status" value="1"/>
</dbReference>
<feature type="transmembrane region" description="Helical" evidence="5">
    <location>
        <begin position="281"/>
        <end position="300"/>
    </location>
</feature>
<evidence type="ECO:0000259" key="6">
    <source>
        <dbReference type="Pfam" id="PF04932"/>
    </source>
</evidence>
<evidence type="ECO:0000256" key="4">
    <source>
        <dbReference type="ARBA" id="ARBA00023136"/>
    </source>
</evidence>
<sequence>MAAMTRISQSAKLMGIGLAALVVTMAIGDASILELSALAVFGVVSLVTLLHPQFGLSLLIVMIVSNLSPNLISTFGAPSIAKLAVPGLTGLLITRYFFWGDRPYFGWLSLLLLIGLVALTLFGATYAVDWRASLGNAIDLVKVLVVALIVLGFMRYRNGFEIVAISSVLTATALCALGFVQVLGIVLPPGLEVFAHFNQFHGRFEGPVNDANFFAVILVFNIPLALLYFLHTDRTYKFVFWGLAVALLLFGLLVTESRGGILALGVALGIIFLLLSRRQKIASIIAFAVLLTAASVFLGAEAFERLATLGQLVETVEIDKSAEGRLASYIVAWELFVTHPWLGVGSGNFNTHFQDIALEQGLIFRGEGRSAHSLYLEFLAEKGLIGLLYFLSILFMAALGLVGAYQYARAHGEDRLAVQFAAFGAGLAGYLTGMVLLHDSYPTFLWIVILLAVESGRIAQLRLEPEDDTPSPLNRFRLSQELRVRSVGNRSD</sequence>
<feature type="transmembrane region" description="Helical" evidence="5">
    <location>
        <begin position="238"/>
        <end position="254"/>
    </location>
</feature>
<evidence type="ECO:0000256" key="3">
    <source>
        <dbReference type="ARBA" id="ARBA00022989"/>
    </source>
</evidence>
<dbReference type="AlphaFoldDB" id="A0A0P1E3T5"/>
<feature type="transmembrane region" description="Helical" evidence="5">
    <location>
        <begin position="211"/>
        <end position="231"/>
    </location>
</feature>
<evidence type="ECO:0000313" key="7">
    <source>
        <dbReference type="EMBL" id="CUH42221.1"/>
    </source>
</evidence>
<keyword evidence="3 5" id="KW-1133">Transmembrane helix</keyword>
<dbReference type="GO" id="GO:0016020">
    <property type="term" value="C:membrane"/>
    <property type="evidence" value="ECO:0007669"/>
    <property type="project" value="UniProtKB-SubCell"/>
</dbReference>
<feature type="domain" description="O-antigen ligase-related" evidence="6">
    <location>
        <begin position="243"/>
        <end position="391"/>
    </location>
</feature>
<dbReference type="EMBL" id="CYPS01000014">
    <property type="protein sequence ID" value="CUH42221.1"/>
    <property type="molecule type" value="Genomic_DNA"/>
</dbReference>
<keyword evidence="7" id="KW-0436">Ligase</keyword>
<feature type="transmembrane region" description="Helical" evidence="5">
    <location>
        <begin position="260"/>
        <end position="276"/>
    </location>
</feature>
<dbReference type="RefSeq" id="WP_082649196.1">
    <property type="nucleotide sequence ID" value="NZ_CYPS01000014.1"/>
</dbReference>
<gene>
    <name evidence="7" type="ORF">RUM4293_01107</name>
</gene>
<proteinExistence type="predicted"/>
<feature type="transmembrane region" description="Helical" evidence="5">
    <location>
        <begin position="384"/>
        <end position="404"/>
    </location>
</feature>
<dbReference type="InterPro" id="IPR007016">
    <property type="entry name" value="O-antigen_ligase-rel_domated"/>
</dbReference>
<feature type="transmembrane region" description="Helical" evidence="5">
    <location>
        <begin position="104"/>
        <end position="128"/>
    </location>
</feature>
<keyword evidence="2 5" id="KW-0812">Transmembrane</keyword>
<dbReference type="Proteomes" id="UP000050786">
    <property type="component" value="Unassembled WGS sequence"/>
</dbReference>
<evidence type="ECO:0000313" key="8">
    <source>
        <dbReference type="Proteomes" id="UP000050786"/>
    </source>
</evidence>
<dbReference type="InterPro" id="IPR051533">
    <property type="entry name" value="WaaL-like"/>
</dbReference>
<feature type="transmembrane region" description="Helical" evidence="5">
    <location>
        <begin position="38"/>
        <end position="64"/>
    </location>
</feature>
<evidence type="ECO:0000256" key="1">
    <source>
        <dbReference type="ARBA" id="ARBA00004141"/>
    </source>
</evidence>
<dbReference type="PANTHER" id="PTHR37422:SF13">
    <property type="entry name" value="LIPOPOLYSACCHARIDE BIOSYNTHESIS PROTEIN PA4999-RELATED"/>
    <property type="match status" value="1"/>
</dbReference>
<accession>A0A0P1E3T5</accession>
<keyword evidence="4 5" id="KW-0472">Membrane</keyword>
<evidence type="ECO:0000256" key="2">
    <source>
        <dbReference type="ARBA" id="ARBA00022692"/>
    </source>
</evidence>
<name>A0A0P1E3T5_9RHOB</name>
<dbReference type="GO" id="GO:0016874">
    <property type="term" value="F:ligase activity"/>
    <property type="evidence" value="ECO:0007669"/>
    <property type="project" value="UniProtKB-KW"/>
</dbReference>
<evidence type="ECO:0000256" key="5">
    <source>
        <dbReference type="SAM" id="Phobius"/>
    </source>
</evidence>
<reference evidence="8" key="1">
    <citation type="submission" date="2015-09" db="EMBL/GenBank/DDBJ databases">
        <authorList>
            <person name="Rodrigo-Torres L."/>
            <person name="Arahal D.R."/>
        </authorList>
    </citation>
    <scope>NUCLEOTIDE SEQUENCE [LARGE SCALE GENOMIC DNA]</scope>
    <source>
        <strain evidence="8">CECT 4293</strain>
    </source>
</reference>
<organism evidence="7 8">
    <name type="scientific">Ruegeria atlantica</name>
    <dbReference type="NCBI Taxonomy" id="81569"/>
    <lineage>
        <taxon>Bacteria</taxon>
        <taxon>Pseudomonadati</taxon>
        <taxon>Pseudomonadota</taxon>
        <taxon>Alphaproteobacteria</taxon>
        <taxon>Rhodobacterales</taxon>
        <taxon>Roseobacteraceae</taxon>
        <taxon>Ruegeria</taxon>
    </lineage>
</organism>
<comment type="subcellular location">
    <subcellularLocation>
        <location evidence="1">Membrane</location>
        <topology evidence="1">Multi-pass membrane protein</topology>
    </subcellularLocation>
</comment>
<keyword evidence="8" id="KW-1185">Reference proteome</keyword>